<comment type="function">
    <text evidence="17">Core subunit of the mitochondrial membrane respiratory chain NADH dehydrogenase (Complex I) which catalyzes electron transfer from NADH through the respiratory chain, using ubiquinone as an electron acceptor.</text>
</comment>
<feature type="transmembrane region" description="Helical" evidence="17">
    <location>
        <begin position="21"/>
        <end position="43"/>
    </location>
</feature>
<dbReference type="InterPro" id="IPR039428">
    <property type="entry name" value="NUOK/Mnh_C1-like"/>
</dbReference>
<dbReference type="EMBL" id="KC993199">
    <property type="protein sequence ID" value="AGS44560.1"/>
    <property type="molecule type" value="Genomic_DNA"/>
</dbReference>
<proteinExistence type="inferred from homology"/>
<keyword evidence="7 17" id="KW-0679">Respiratory chain</keyword>
<reference evidence="18" key="1">
    <citation type="submission" date="2013-04" db="EMBL/GenBank/DDBJ databases">
        <authorList>
            <person name="Pfeiffer I."/>
            <person name="Hegedusova E."/>
            <person name="Brejova B."/>
            <person name="Nosek J."/>
        </authorList>
    </citation>
    <scope>NUCLEOTIDE SEQUENCE</scope>
    <source>
        <strain evidence="18">AS2.3639</strain>
    </source>
</reference>
<evidence type="ECO:0000256" key="10">
    <source>
        <dbReference type="ARBA" id="ARBA00022982"/>
    </source>
</evidence>
<dbReference type="GO" id="GO:0008137">
    <property type="term" value="F:NADH dehydrogenase (ubiquinone) activity"/>
    <property type="evidence" value="ECO:0007669"/>
    <property type="project" value="UniProtKB-EC"/>
</dbReference>
<evidence type="ECO:0000256" key="8">
    <source>
        <dbReference type="ARBA" id="ARBA00022692"/>
    </source>
</evidence>
<dbReference type="EC" id="7.1.1.2" evidence="4 17"/>
<organism evidence="18">
    <name type="scientific">Candida blackwelliae</name>
    <dbReference type="NCBI Taxonomy" id="497110"/>
    <lineage>
        <taxon>Eukaryota</taxon>
        <taxon>Fungi</taxon>
        <taxon>Dikarya</taxon>
        <taxon>Ascomycota</taxon>
        <taxon>Saccharomycotina</taxon>
        <taxon>Pichiomycetes</taxon>
        <taxon>Debaryomycetaceae</taxon>
        <taxon>Candida/Lodderomyces clade</taxon>
        <taxon>Candida</taxon>
    </lineage>
</organism>
<keyword evidence="10 17" id="KW-0249">Electron transport</keyword>
<dbReference type="PANTHER" id="PTHR11434">
    <property type="entry name" value="NADH-UBIQUINONE OXIDOREDUCTASE SUBUNIT ND4L"/>
    <property type="match status" value="1"/>
</dbReference>
<dbReference type="PANTHER" id="PTHR11434:SF16">
    <property type="entry name" value="NADH-UBIQUINONE OXIDOREDUCTASE CHAIN 4L"/>
    <property type="match status" value="1"/>
</dbReference>
<evidence type="ECO:0000256" key="14">
    <source>
        <dbReference type="ARBA" id="ARBA00023128"/>
    </source>
</evidence>
<sequence length="84" mass="9095">MIAIITTILTFYAGRNNTISLLMAIEILLLIVTVNIITIGGLYDDILGTIYAIVIILLAGAESAIGLSLLISFYRLRGRVTNIL</sequence>
<keyword evidence="15 17" id="KW-0472">Membrane</keyword>
<evidence type="ECO:0000256" key="5">
    <source>
        <dbReference type="ARBA" id="ARBA00016612"/>
    </source>
</evidence>
<evidence type="ECO:0000256" key="13">
    <source>
        <dbReference type="ARBA" id="ARBA00023075"/>
    </source>
</evidence>
<comment type="catalytic activity">
    <reaction evidence="16 17">
        <text>a ubiquinone + NADH + 5 H(+)(in) = a ubiquinol + NAD(+) + 4 H(+)(out)</text>
        <dbReference type="Rhea" id="RHEA:29091"/>
        <dbReference type="Rhea" id="RHEA-COMP:9565"/>
        <dbReference type="Rhea" id="RHEA-COMP:9566"/>
        <dbReference type="ChEBI" id="CHEBI:15378"/>
        <dbReference type="ChEBI" id="CHEBI:16389"/>
        <dbReference type="ChEBI" id="CHEBI:17976"/>
        <dbReference type="ChEBI" id="CHEBI:57540"/>
        <dbReference type="ChEBI" id="CHEBI:57945"/>
        <dbReference type="EC" id="7.1.1.2"/>
    </reaction>
</comment>
<accession>S5TP40</accession>
<dbReference type="FunFam" id="1.10.287.3510:FF:000011">
    <property type="entry name" value="NADH-ubiquinone oxidoreductase chain 4L"/>
    <property type="match status" value="1"/>
</dbReference>
<keyword evidence="11 17" id="KW-1133">Transmembrane helix</keyword>
<dbReference type="GO" id="GO:0016651">
    <property type="term" value="F:oxidoreductase activity, acting on NAD(P)H"/>
    <property type="evidence" value="ECO:0007669"/>
    <property type="project" value="InterPro"/>
</dbReference>
<evidence type="ECO:0000256" key="2">
    <source>
        <dbReference type="ARBA" id="ARBA00004225"/>
    </source>
</evidence>
<evidence type="ECO:0000256" key="9">
    <source>
        <dbReference type="ARBA" id="ARBA00022967"/>
    </source>
</evidence>
<gene>
    <name evidence="18" type="primary">nad4L</name>
</gene>
<evidence type="ECO:0000256" key="11">
    <source>
        <dbReference type="ARBA" id="ARBA00022989"/>
    </source>
</evidence>
<evidence type="ECO:0000256" key="1">
    <source>
        <dbReference type="ARBA" id="ARBA00003257"/>
    </source>
</evidence>
<comment type="function">
    <text evidence="1">Core subunit of the mitochondrial membrane respiratory chain NADH dehydrogenase (Complex I) that is believed to belong to the minimal assembly required for catalysis. Complex I functions in the transfer of electrons from NADH to the respiratory chain. The immediate electron acceptor for the enzyme is believed to be ubiquinone.</text>
</comment>
<dbReference type="InterPro" id="IPR001133">
    <property type="entry name" value="NADH_UbQ_OxRdtase_chain4L/K"/>
</dbReference>
<name>S5TP40_9ASCO</name>
<dbReference type="GO" id="GO:0005743">
    <property type="term" value="C:mitochondrial inner membrane"/>
    <property type="evidence" value="ECO:0007669"/>
    <property type="project" value="UniProtKB-SubCell"/>
</dbReference>
<keyword evidence="8 17" id="KW-0812">Transmembrane</keyword>
<comment type="similarity">
    <text evidence="3 17">Belongs to the complex I subunit 4L family.</text>
</comment>
<dbReference type="RefSeq" id="YP_008475246.1">
    <property type="nucleotide sequence ID" value="NC_022173.1"/>
</dbReference>
<evidence type="ECO:0000256" key="17">
    <source>
        <dbReference type="RuleBase" id="RU004419"/>
    </source>
</evidence>
<geneLocation type="mitochondrion" evidence="18"/>
<evidence type="ECO:0000256" key="7">
    <source>
        <dbReference type="ARBA" id="ARBA00022660"/>
    </source>
</evidence>
<evidence type="ECO:0000256" key="4">
    <source>
        <dbReference type="ARBA" id="ARBA00012944"/>
    </source>
</evidence>
<comment type="subcellular location">
    <subcellularLocation>
        <location evidence="17">Mitochondrion inner membrane</location>
        <topology evidence="17">Multi-pass membrane protein</topology>
    </subcellularLocation>
    <subcellularLocation>
        <location evidence="2">Mitochondrion membrane</location>
        <topology evidence="2">Multi-pass membrane protein</topology>
    </subcellularLocation>
</comment>
<evidence type="ECO:0000256" key="12">
    <source>
        <dbReference type="ARBA" id="ARBA00023027"/>
    </source>
</evidence>
<protein>
    <recommendedName>
        <fullName evidence="5 17">NADH-ubiquinone oxidoreductase chain 4L</fullName>
        <ecNumber evidence="4 17">7.1.1.2</ecNumber>
    </recommendedName>
</protein>
<dbReference type="GO" id="GO:0030964">
    <property type="term" value="C:NADH dehydrogenase complex"/>
    <property type="evidence" value="ECO:0007669"/>
    <property type="project" value="TreeGrafter"/>
</dbReference>
<keyword evidence="13 17" id="KW-0830">Ubiquinone</keyword>
<evidence type="ECO:0000313" key="18">
    <source>
        <dbReference type="EMBL" id="AGS44560.1"/>
    </source>
</evidence>
<keyword evidence="17" id="KW-0999">Mitochondrion inner membrane</keyword>
<keyword evidence="14 17" id="KW-0496">Mitochondrion</keyword>
<dbReference type="Gene3D" id="1.10.287.3510">
    <property type="match status" value="1"/>
</dbReference>
<evidence type="ECO:0000256" key="15">
    <source>
        <dbReference type="ARBA" id="ARBA00023136"/>
    </source>
</evidence>
<evidence type="ECO:0000256" key="16">
    <source>
        <dbReference type="ARBA" id="ARBA00049551"/>
    </source>
</evidence>
<dbReference type="Pfam" id="PF00420">
    <property type="entry name" value="Oxidored_q2"/>
    <property type="match status" value="1"/>
</dbReference>
<dbReference type="AlphaFoldDB" id="S5TP40"/>
<evidence type="ECO:0000256" key="3">
    <source>
        <dbReference type="ARBA" id="ARBA00010519"/>
    </source>
</evidence>
<dbReference type="GO" id="GO:0042773">
    <property type="term" value="P:ATP synthesis coupled electron transport"/>
    <property type="evidence" value="ECO:0007669"/>
    <property type="project" value="UniProtKB-UniRule"/>
</dbReference>
<evidence type="ECO:0000256" key="6">
    <source>
        <dbReference type="ARBA" id="ARBA00022448"/>
    </source>
</evidence>
<dbReference type="GeneID" id="16695236"/>
<keyword evidence="12 17" id="KW-0520">NAD</keyword>
<keyword evidence="9 17" id="KW-1278">Translocase</keyword>
<feature type="transmembrane region" description="Helical" evidence="17">
    <location>
        <begin position="49"/>
        <end position="74"/>
    </location>
</feature>
<keyword evidence="6 17" id="KW-0813">Transport</keyword>